<dbReference type="EMBL" id="MKIN01000022">
    <property type="protein sequence ID" value="OLP49353.1"/>
    <property type="molecule type" value="Genomic_DNA"/>
</dbReference>
<dbReference type="AlphaFoldDB" id="A0A1Q9A445"/>
<protein>
    <submittedName>
        <fullName evidence="1">Uncharacterized protein</fullName>
    </submittedName>
</protein>
<name>A0A1Q9A445_9HYPH</name>
<proteinExistence type="predicted"/>
<reference evidence="1 2" key="1">
    <citation type="submission" date="2016-09" db="EMBL/GenBank/DDBJ databases">
        <title>Rhizobium oryziradicis sp. nov., isolated from the root of rice.</title>
        <authorList>
            <person name="Zhao J."/>
            <person name="Zhang X."/>
        </authorList>
    </citation>
    <scope>NUCLEOTIDE SEQUENCE [LARGE SCALE GENOMIC DNA]</scope>
    <source>
        <strain evidence="1 2">14971</strain>
    </source>
</reference>
<sequence>MHNSPIFESFGREMSLSAAERYKMSIMAQLDHFRERFATGFQPKVLENEGLNCKFRSRNIF</sequence>
<evidence type="ECO:0000313" key="1">
    <source>
        <dbReference type="EMBL" id="OLP49353.1"/>
    </source>
</evidence>
<organism evidence="1 2">
    <name type="scientific">Allorhizobium taibaishanense</name>
    <dbReference type="NCBI Taxonomy" id="887144"/>
    <lineage>
        <taxon>Bacteria</taxon>
        <taxon>Pseudomonadati</taxon>
        <taxon>Pseudomonadota</taxon>
        <taxon>Alphaproteobacteria</taxon>
        <taxon>Hyphomicrobiales</taxon>
        <taxon>Rhizobiaceae</taxon>
        <taxon>Rhizobium/Agrobacterium group</taxon>
        <taxon>Allorhizobium</taxon>
    </lineage>
</organism>
<accession>A0A1Q9A445</accession>
<dbReference type="STRING" id="887144.BJF91_20105"/>
<evidence type="ECO:0000313" key="2">
    <source>
        <dbReference type="Proteomes" id="UP000185598"/>
    </source>
</evidence>
<keyword evidence="2" id="KW-1185">Reference proteome</keyword>
<dbReference type="Proteomes" id="UP000185598">
    <property type="component" value="Unassembled WGS sequence"/>
</dbReference>
<gene>
    <name evidence="1" type="ORF">BJF91_20105</name>
</gene>
<comment type="caution">
    <text evidence="1">The sequence shown here is derived from an EMBL/GenBank/DDBJ whole genome shotgun (WGS) entry which is preliminary data.</text>
</comment>